<comment type="caution">
    <text evidence="5">The sequence shown here is derived from an EMBL/GenBank/DDBJ whole genome shotgun (WGS) entry which is preliminary data.</text>
</comment>
<dbReference type="Pfam" id="PF05224">
    <property type="entry name" value="NDT80_PhoG"/>
    <property type="match status" value="1"/>
</dbReference>
<dbReference type="OrthoDB" id="2288358at2759"/>
<feature type="region of interest" description="Disordered" evidence="3">
    <location>
        <begin position="85"/>
        <end position="140"/>
    </location>
</feature>
<feature type="compositionally biased region" description="Polar residues" evidence="3">
    <location>
        <begin position="513"/>
        <end position="537"/>
    </location>
</feature>
<evidence type="ECO:0000313" key="6">
    <source>
        <dbReference type="Proteomes" id="UP000242146"/>
    </source>
</evidence>
<evidence type="ECO:0000256" key="2">
    <source>
        <dbReference type="PROSITE-ProRule" id="PRU00850"/>
    </source>
</evidence>
<name>A0A1X2GJA6_9FUNG</name>
<evidence type="ECO:0000259" key="4">
    <source>
        <dbReference type="PROSITE" id="PS51517"/>
    </source>
</evidence>
<feature type="domain" description="NDT80" evidence="4">
    <location>
        <begin position="102"/>
        <end position="345"/>
    </location>
</feature>
<protein>
    <submittedName>
        <fullName evidence="5">p53-like transcription factor</fullName>
    </submittedName>
</protein>
<dbReference type="GO" id="GO:0045944">
    <property type="term" value="P:positive regulation of transcription by RNA polymerase II"/>
    <property type="evidence" value="ECO:0007669"/>
    <property type="project" value="TreeGrafter"/>
</dbReference>
<keyword evidence="1 2" id="KW-0238">DNA-binding</keyword>
<dbReference type="GO" id="GO:0003677">
    <property type="term" value="F:DNA binding"/>
    <property type="evidence" value="ECO:0007669"/>
    <property type="project" value="UniProtKB-KW"/>
</dbReference>
<dbReference type="Gene3D" id="2.60.40.1390">
    <property type="entry name" value="NDT80 DNA-binding domain"/>
    <property type="match status" value="1"/>
</dbReference>
<feature type="compositionally biased region" description="Polar residues" evidence="3">
    <location>
        <begin position="343"/>
        <end position="354"/>
    </location>
</feature>
<sequence length="580" mass="62938">MIPPSNDNKEWSMNHDAALSGSAVNGPAPPNYSSSPSMAQPYPYGQPSMMPPPGLSYPPPHMHTTFMSTVKNEADPRLPGMMMMSQPGTPRPNAMVPEDNAPSTSKKSRQFAPYTSINPYPTLPRRTRTRSDNSMFSAETSPSFAAAKPLDNLYSHDRTNLLTVRIQSKMDRGFFLADNDWTCYRRNYFQVSSTFSIHGLNPYYGDHELQCFVQTLNHGIQPVARFVVGITARVSTNDKPVNLVQHTPKRDKGPQMTPQPKIIVPGGNLSLSSVGANQSIATFERIQFKTATANNGKRRAAQQYYVVVVELSAETHDGEHVLIASSLSSPLVVRGRSPGHYADNQNRSQTSLATGSHLPPPLGPEADAASAASMMMPPHVDDRYQQPQQGYNRPNPMMPTDYQHYYYGSYASNAPPTPAPAPYPPSMMMHPSQSSSSATSQTMHPQTSAVNDSTSSSVPAATSSPPSHHHGLSDPSSSESSSPDIYPPPLSATSSTTSGSVPAVLHDKGPHPSQISIQSMPVDNNWSRSRYHSTGSVPSPVGNGDQGSYFIQQQPPNGAPPTPTTPFSRKFDHHTTEQTS</sequence>
<feature type="region of interest" description="Disordered" evidence="3">
    <location>
        <begin position="378"/>
        <end position="397"/>
    </location>
</feature>
<dbReference type="EMBL" id="MCGT01000012">
    <property type="protein sequence ID" value="ORX55085.1"/>
    <property type="molecule type" value="Genomic_DNA"/>
</dbReference>
<reference evidence="5 6" key="1">
    <citation type="submission" date="2016-07" db="EMBL/GenBank/DDBJ databases">
        <title>Pervasive Adenine N6-methylation of Active Genes in Fungi.</title>
        <authorList>
            <consortium name="DOE Joint Genome Institute"/>
            <person name="Mondo S.J."/>
            <person name="Dannebaum R.O."/>
            <person name="Kuo R.C."/>
            <person name="Labutti K."/>
            <person name="Haridas S."/>
            <person name="Kuo A."/>
            <person name="Salamov A."/>
            <person name="Ahrendt S.R."/>
            <person name="Lipzen A."/>
            <person name="Sullivan W."/>
            <person name="Andreopoulos W.B."/>
            <person name="Clum A."/>
            <person name="Lindquist E."/>
            <person name="Daum C."/>
            <person name="Ramamoorthy G.K."/>
            <person name="Gryganskyi A."/>
            <person name="Culley D."/>
            <person name="Magnuson J.K."/>
            <person name="James T.Y."/>
            <person name="O'Malley M.A."/>
            <person name="Stajich J.E."/>
            <person name="Spatafora J.W."/>
            <person name="Visel A."/>
            <person name="Grigoriev I.V."/>
        </authorList>
    </citation>
    <scope>NUCLEOTIDE SEQUENCE [LARGE SCALE GENOMIC DNA]</scope>
    <source>
        <strain evidence="5 6">NRRL 3301</strain>
    </source>
</reference>
<keyword evidence="6" id="KW-1185">Reference proteome</keyword>
<feature type="region of interest" description="Disordered" evidence="3">
    <location>
        <begin position="1"/>
        <end position="47"/>
    </location>
</feature>
<feature type="region of interest" description="Disordered" evidence="3">
    <location>
        <begin position="417"/>
        <end position="580"/>
    </location>
</feature>
<accession>A0A1X2GJA6</accession>
<feature type="compositionally biased region" description="Low complexity" evidence="3">
    <location>
        <begin position="491"/>
        <end position="500"/>
    </location>
</feature>
<dbReference type="PANTHER" id="PTHR35144">
    <property type="entry name" value="MEIOSIS-SPECIFIC TRANSCRIPTION FACTOR NDT80"/>
    <property type="match status" value="1"/>
</dbReference>
<evidence type="ECO:0000256" key="1">
    <source>
        <dbReference type="ARBA" id="ARBA00023125"/>
    </source>
</evidence>
<dbReference type="PANTHER" id="PTHR35144:SF2">
    <property type="entry name" value="MEIOSIS-SPECIFIC TRANSCRIPTION FACTOR NDT80"/>
    <property type="match status" value="1"/>
</dbReference>
<feature type="compositionally biased region" description="Low complexity" evidence="3">
    <location>
        <begin position="473"/>
        <end position="484"/>
    </location>
</feature>
<dbReference type="GO" id="GO:0000228">
    <property type="term" value="C:nuclear chromosome"/>
    <property type="evidence" value="ECO:0007669"/>
    <property type="project" value="TreeGrafter"/>
</dbReference>
<evidence type="ECO:0000256" key="3">
    <source>
        <dbReference type="SAM" id="MobiDB-lite"/>
    </source>
</evidence>
<dbReference type="InterPro" id="IPR008967">
    <property type="entry name" value="p53-like_TF_DNA-bd_sf"/>
</dbReference>
<dbReference type="GO" id="GO:0003700">
    <property type="term" value="F:DNA-binding transcription factor activity"/>
    <property type="evidence" value="ECO:0007669"/>
    <property type="project" value="UniProtKB-UniRule"/>
</dbReference>
<proteinExistence type="predicted"/>
<dbReference type="PROSITE" id="PS51517">
    <property type="entry name" value="NDT80"/>
    <property type="match status" value="1"/>
</dbReference>
<dbReference type="Proteomes" id="UP000242146">
    <property type="component" value="Unassembled WGS sequence"/>
</dbReference>
<dbReference type="STRING" id="101127.A0A1X2GJA6"/>
<feature type="compositionally biased region" description="Basic and acidic residues" evidence="3">
    <location>
        <begin position="569"/>
        <end position="580"/>
    </location>
</feature>
<dbReference type="InterPro" id="IPR037141">
    <property type="entry name" value="NDT80_DNA-bd_dom_sf"/>
</dbReference>
<dbReference type="GO" id="GO:0051321">
    <property type="term" value="P:meiotic cell cycle"/>
    <property type="evidence" value="ECO:0007669"/>
    <property type="project" value="TreeGrafter"/>
</dbReference>
<organism evidence="5 6">
    <name type="scientific">Hesseltinella vesiculosa</name>
    <dbReference type="NCBI Taxonomy" id="101127"/>
    <lineage>
        <taxon>Eukaryota</taxon>
        <taxon>Fungi</taxon>
        <taxon>Fungi incertae sedis</taxon>
        <taxon>Mucoromycota</taxon>
        <taxon>Mucoromycotina</taxon>
        <taxon>Mucoromycetes</taxon>
        <taxon>Mucorales</taxon>
        <taxon>Cunninghamellaceae</taxon>
        <taxon>Hesseltinella</taxon>
    </lineage>
</organism>
<feature type="compositionally biased region" description="Low complexity" evidence="3">
    <location>
        <begin position="453"/>
        <end position="466"/>
    </location>
</feature>
<feature type="region of interest" description="Disordered" evidence="3">
    <location>
        <begin position="335"/>
        <end position="369"/>
    </location>
</feature>
<gene>
    <name evidence="5" type="ORF">DM01DRAFT_1304705</name>
</gene>
<dbReference type="SUPFAM" id="SSF49417">
    <property type="entry name" value="p53-like transcription factors"/>
    <property type="match status" value="1"/>
</dbReference>
<evidence type="ECO:0000313" key="5">
    <source>
        <dbReference type="EMBL" id="ORX55085.1"/>
    </source>
</evidence>
<dbReference type="AlphaFoldDB" id="A0A1X2GJA6"/>
<dbReference type="InterPro" id="IPR024061">
    <property type="entry name" value="NDT80_DNA-bd_dom"/>
</dbReference>
<feature type="compositionally biased region" description="Low complexity" evidence="3">
    <location>
        <begin position="426"/>
        <end position="445"/>
    </location>
</feature>
<dbReference type="InterPro" id="IPR052605">
    <property type="entry name" value="Fungal_trans_regulator"/>
</dbReference>
<feature type="DNA-binding region" description="NDT80" evidence="2">
    <location>
        <begin position="102"/>
        <end position="345"/>
    </location>
</feature>